<keyword evidence="8" id="KW-0547">Nucleotide-binding</keyword>
<dbReference type="NCBIfam" id="TIGR01085">
    <property type="entry name" value="murE"/>
    <property type="match status" value="1"/>
</dbReference>
<keyword evidence="6 8" id="KW-0131">Cell cycle</keyword>
<evidence type="ECO:0000313" key="14">
    <source>
        <dbReference type="Proteomes" id="UP000705508"/>
    </source>
</evidence>
<feature type="modified residue" description="N6-carboxylysine" evidence="8">
    <location>
        <position position="221"/>
    </location>
</feature>
<evidence type="ECO:0000259" key="10">
    <source>
        <dbReference type="Pfam" id="PF01225"/>
    </source>
</evidence>
<dbReference type="Pfam" id="PF08245">
    <property type="entry name" value="Mur_ligase_M"/>
    <property type="match status" value="1"/>
</dbReference>
<evidence type="ECO:0000313" key="13">
    <source>
        <dbReference type="EMBL" id="MBM6948479.1"/>
    </source>
</evidence>
<sequence>MELLDLLPQVRYRVLQGTVRREAGQVRCDTRELQAGDVFVCVEGYRTDGHLFAREAAARGASALVVRRPVRCPAQVTVLQVSDTRWALAAMSAACWEYPADALQVTGITGTKGKTTTAWMLREIFKQAGRRCGLVGTIETDTGERRFPSDRTTPESCRLMEYFSQMRKAGMTHAVLEVSSQALKLERTACVPFRTGIFTNLGEDHIGPGEHESPAKYRQCKHLLFLQCEVGIGNADDPWYEEMFARTGCRKVTFGTGAGADYRAVRIRPVRDGEGPGMAFQIAGYDEEIRLPLPGIFNVYNALAAAAAALDTGVPFADVRAALAGISVPGRMERIRADDGRLVYVDYAHNAMSLESALLTLRPCARGRLLTVFGCGGNRARQRRREMGRIAGRLADTVILTSDNPRDEEPEAILRDIAAGVEETSGACLLVPDRREAVRLAVRQCRPGDVLLVAGKGHETYQEIRGARLALDDRELVRAALDGEKNRQG</sequence>
<keyword evidence="3 8" id="KW-0132">Cell division</keyword>
<evidence type="ECO:0000256" key="4">
    <source>
        <dbReference type="ARBA" id="ARBA00022960"/>
    </source>
</evidence>
<reference evidence="13" key="2">
    <citation type="journal article" date="2021" name="Sci. Rep.">
        <title>The distribution of antibiotic resistance genes in chicken gut microbiota commensals.</title>
        <authorList>
            <person name="Juricova H."/>
            <person name="Matiasovicova J."/>
            <person name="Kubasova T."/>
            <person name="Cejkova D."/>
            <person name="Rychlik I."/>
        </authorList>
    </citation>
    <scope>NUCLEOTIDE SEQUENCE</scope>
    <source>
        <strain evidence="13">An582</strain>
    </source>
</reference>
<comment type="cofactor">
    <cofactor evidence="8">
        <name>Mg(2+)</name>
        <dbReference type="ChEBI" id="CHEBI:18420"/>
    </cofactor>
</comment>
<evidence type="ECO:0000256" key="5">
    <source>
        <dbReference type="ARBA" id="ARBA00022984"/>
    </source>
</evidence>
<keyword evidence="8 13" id="KW-0436">Ligase</keyword>
<reference evidence="13" key="1">
    <citation type="submission" date="2020-08" db="EMBL/GenBank/DDBJ databases">
        <authorList>
            <person name="Cejkova D."/>
            <person name="Kubasova T."/>
            <person name="Jahodarova E."/>
            <person name="Rychlik I."/>
        </authorList>
    </citation>
    <scope>NUCLEOTIDE SEQUENCE</scope>
    <source>
        <strain evidence="13">An582</strain>
    </source>
</reference>
<dbReference type="InterPro" id="IPR000713">
    <property type="entry name" value="Mur_ligase_N"/>
</dbReference>
<dbReference type="RefSeq" id="WP_204906495.1">
    <property type="nucleotide sequence ID" value="NZ_JACJKS010000008.1"/>
</dbReference>
<dbReference type="GO" id="GO:0009252">
    <property type="term" value="P:peptidoglycan biosynthetic process"/>
    <property type="evidence" value="ECO:0007669"/>
    <property type="project" value="UniProtKB-UniRule"/>
</dbReference>
<feature type="binding site" evidence="8">
    <location>
        <begin position="403"/>
        <end position="406"/>
    </location>
    <ligand>
        <name>meso-2,6-diaminopimelate</name>
        <dbReference type="ChEBI" id="CHEBI:57791"/>
    </ligand>
</feature>
<keyword evidence="8" id="KW-0067">ATP-binding</keyword>
<dbReference type="GO" id="GO:0071555">
    <property type="term" value="P:cell wall organization"/>
    <property type="evidence" value="ECO:0007669"/>
    <property type="project" value="UniProtKB-KW"/>
</dbReference>
<dbReference type="PANTHER" id="PTHR23135:SF4">
    <property type="entry name" value="UDP-N-ACETYLMURAMOYL-L-ALANYL-D-GLUTAMATE--2,6-DIAMINOPIMELATE LIGASE MURE HOMOLOG, CHLOROPLASTIC"/>
    <property type="match status" value="1"/>
</dbReference>
<dbReference type="InterPro" id="IPR036615">
    <property type="entry name" value="Mur_ligase_C_dom_sf"/>
</dbReference>
<comment type="subcellular location">
    <subcellularLocation>
        <location evidence="8 9">Cytoplasm</location>
    </subcellularLocation>
</comment>
<comment type="pathway">
    <text evidence="1 8 9">Cell wall biogenesis; peptidoglycan biosynthesis.</text>
</comment>
<dbReference type="Pfam" id="PF02875">
    <property type="entry name" value="Mur_ligase_C"/>
    <property type="match status" value="1"/>
</dbReference>
<feature type="binding site" evidence="8">
    <location>
        <position position="455"/>
    </location>
    <ligand>
        <name>meso-2,6-diaminopimelate</name>
        <dbReference type="ChEBI" id="CHEBI:57791"/>
    </ligand>
</feature>
<comment type="caution">
    <text evidence="8">Lacks conserved residue(s) required for the propagation of feature annotation.</text>
</comment>
<dbReference type="GO" id="GO:0008765">
    <property type="term" value="F:UDP-N-acetylmuramoylalanyl-D-glutamate-2,6-diaminopimelate ligase activity"/>
    <property type="evidence" value="ECO:0007669"/>
    <property type="project" value="UniProtKB-UniRule"/>
</dbReference>
<dbReference type="Gene3D" id="3.90.190.20">
    <property type="entry name" value="Mur ligase, C-terminal domain"/>
    <property type="match status" value="1"/>
</dbReference>
<comment type="catalytic activity">
    <reaction evidence="8">
        <text>UDP-N-acetyl-alpha-D-muramoyl-L-alanyl-D-glutamate + meso-2,6-diaminopimelate + ATP = UDP-N-acetyl-alpha-D-muramoyl-L-alanyl-gamma-D-glutamyl-meso-2,6-diaminopimelate + ADP + phosphate + H(+)</text>
        <dbReference type="Rhea" id="RHEA:23676"/>
        <dbReference type="ChEBI" id="CHEBI:15378"/>
        <dbReference type="ChEBI" id="CHEBI:30616"/>
        <dbReference type="ChEBI" id="CHEBI:43474"/>
        <dbReference type="ChEBI" id="CHEBI:57791"/>
        <dbReference type="ChEBI" id="CHEBI:83900"/>
        <dbReference type="ChEBI" id="CHEBI:83905"/>
        <dbReference type="ChEBI" id="CHEBI:456216"/>
        <dbReference type="EC" id="6.3.2.13"/>
    </reaction>
</comment>
<dbReference type="NCBIfam" id="NF001126">
    <property type="entry name" value="PRK00139.1-4"/>
    <property type="match status" value="1"/>
</dbReference>
<keyword evidence="4 8" id="KW-0133">Cell shape</keyword>
<dbReference type="Proteomes" id="UP000705508">
    <property type="component" value="Unassembled WGS sequence"/>
</dbReference>
<dbReference type="InterPro" id="IPR035911">
    <property type="entry name" value="MurE/MurF_N"/>
</dbReference>
<dbReference type="GO" id="GO:0005737">
    <property type="term" value="C:cytoplasm"/>
    <property type="evidence" value="ECO:0007669"/>
    <property type="project" value="UniProtKB-SubCell"/>
</dbReference>
<evidence type="ECO:0000256" key="6">
    <source>
        <dbReference type="ARBA" id="ARBA00023306"/>
    </source>
</evidence>
<feature type="domain" description="Mur ligase C-terminal" evidence="11">
    <location>
        <begin position="330"/>
        <end position="457"/>
    </location>
</feature>
<comment type="similarity">
    <text evidence="2 8">Belongs to the MurCDEF family. MurE subfamily.</text>
</comment>
<dbReference type="EMBL" id="JACJKS010000008">
    <property type="protein sequence ID" value="MBM6948479.1"/>
    <property type="molecule type" value="Genomic_DNA"/>
</dbReference>
<feature type="binding site" evidence="8">
    <location>
        <position position="187"/>
    </location>
    <ligand>
        <name>UDP-N-acetyl-alpha-D-muramoyl-L-alanyl-D-glutamate</name>
        <dbReference type="ChEBI" id="CHEBI:83900"/>
    </ligand>
</feature>
<evidence type="ECO:0000256" key="8">
    <source>
        <dbReference type="HAMAP-Rule" id="MF_00208"/>
    </source>
</evidence>
<feature type="binding site" evidence="8">
    <location>
        <begin position="110"/>
        <end position="116"/>
    </location>
    <ligand>
        <name>ATP</name>
        <dbReference type="ChEBI" id="CHEBI:30616"/>
    </ligand>
</feature>
<evidence type="ECO:0000256" key="2">
    <source>
        <dbReference type="ARBA" id="ARBA00005898"/>
    </source>
</evidence>
<dbReference type="PANTHER" id="PTHR23135">
    <property type="entry name" value="MUR LIGASE FAMILY MEMBER"/>
    <property type="match status" value="1"/>
</dbReference>
<evidence type="ECO:0000256" key="3">
    <source>
        <dbReference type="ARBA" id="ARBA00022618"/>
    </source>
</evidence>
<dbReference type="GO" id="GO:0051301">
    <property type="term" value="P:cell division"/>
    <property type="evidence" value="ECO:0007669"/>
    <property type="project" value="UniProtKB-KW"/>
</dbReference>
<feature type="binding site" evidence="8">
    <location>
        <position position="30"/>
    </location>
    <ligand>
        <name>UDP-N-acetyl-alpha-D-muramoyl-L-alanyl-D-glutamate</name>
        <dbReference type="ChEBI" id="CHEBI:83900"/>
    </ligand>
</feature>
<comment type="caution">
    <text evidence="13">The sequence shown here is derived from an EMBL/GenBank/DDBJ whole genome shotgun (WGS) entry which is preliminary data.</text>
</comment>
<dbReference type="Gene3D" id="3.40.1390.10">
    <property type="entry name" value="MurE/MurF, N-terminal domain"/>
    <property type="match status" value="1"/>
</dbReference>
<dbReference type="InterPro" id="IPR013221">
    <property type="entry name" value="Mur_ligase_cen"/>
</dbReference>
<dbReference type="InterPro" id="IPR005761">
    <property type="entry name" value="UDP-N-AcMur-Glu-dNH2Pim_ligase"/>
</dbReference>
<evidence type="ECO:0000256" key="7">
    <source>
        <dbReference type="ARBA" id="ARBA00023316"/>
    </source>
</evidence>
<evidence type="ECO:0000259" key="11">
    <source>
        <dbReference type="Pfam" id="PF02875"/>
    </source>
</evidence>
<protein>
    <recommendedName>
        <fullName evidence="8">UDP-N-acetylmuramoyl-L-alanyl-D-glutamate--2,6-diaminopimelate ligase</fullName>
        <ecNumber evidence="8">6.3.2.13</ecNumber>
    </recommendedName>
    <alternativeName>
        <fullName evidence="8">Meso-A2pm-adding enzyme</fullName>
    </alternativeName>
    <alternativeName>
        <fullName evidence="8">Meso-diaminopimelate-adding enzyme</fullName>
    </alternativeName>
    <alternativeName>
        <fullName evidence="8">UDP-MurNAc-L-Ala-D-Glu:meso-diaminopimelate ligase</fullName>
    </alternativeName>
    <alternativeName>
        <fullName evidence="8">UDP-MurNAc-tripeptide synthetase</fullName>
    </alternativeName>
    <alternativeName>
        <fullName evidence="8">UDP-N-acetylmuramyl-tripeptide synthetase</fullName>
    </alternativeName>
</protein>
<keyword evidence="5 8" id="KW-0573">Peptidoglycan synthesis</keyword>
<dbReference type="AlphaFoldDB" id="A0A938XAY6"/>
<feature type="binding site" evidence="8">
    <location>
        <position position="179"/>
    </location>
    <ligand>
        <name>UDP-N-acetyl-alpha-D-muramoyl-L-alanyl-D-glutamate</name>
        <dbReference type="ChEBI" id="CHEBI:83900"/>
    </ligand>
</feature>
<proteinExistence type="inferred from homology"/>
<dbReference type="Pfam" id="PF01225">
    <property type="entry name" value="Mur_ligase"/>
    <property type="match status" value="1"/>
</dbReference>
<name>A0A938XAY6_9CLOT</name>
<keyword evidence="7 8" id="KW-0961">Cell wall biogenesis/degradation</keyword>
<comment type="PTM">
    <text evidence="8">Carboxylation is probably crucial for Mg(2+) binding and, consequently, for the gamma-phosphate positioning of ATP.</text>
</comment>
<evidence type="ECO:0000259" key="12">
    <source>
        <dbReference type="Pfam" id="PF08245"/>
    </source>
</evidence>
<feature type="binding site" evidence="8">
    <location>
        <position position="379"/>
    </location>
    <ligand>
        <name>meso-2,6-diaminopimelate</name>
        <dbReference type="ChEBI" id="CHEBI:57791"/>
    </ligand>
</feature>
<feature type="short sequence motif" description="Meso-diaminopimelate recognition motif" evidence="8">
    <location>
        <begin position="403"/>
        <end position="406"/>
    </location>
</feature>
<feature type="binding site" evidence="8">
    <location>
        <begin position="152"/>
        <end position="153"/>
    </location>
    <ligand>
        <name>UDP-N-acetyl-alpha-D-muramoyl-L-alanyl-D-glutamate</name>
        <dbReference type="ChEBI" id="CHEBI:83900"/>
    </ligand>
</feature>
<feature type="domain" description="Mur ligase central" evidence="12">
    <location>
        <begin position="108"/>
        <end position="309"/>
    </location>
</feature>
<dbReference type="SUPFAM" id="SSF53244">
    <property type="entry name" value="MurD-like peptide ligases, peptide-binding domain"/>
    <property type="match status" value="1"/>
</dbReference>
<gene>
    <name evidence="8" type="primary">murE</name>
    <name evidence="13" type="ORF">H6A20_07380</name>
</gene>
<comment type="function">
    <text evidence="8">Catalyzes the addition of meso-diaminopimelic acid to the nucleotide precursor UDP-N-acetylmuramoyl-L-alanyl-D-glutamate (UMAG) in the biosynthesis of bacterial cell-wall peptidoglycan.</text>
</comment>
<dbReference type="EC" id="6.3.2.13" evidence="8"/>
<dbReference type="GO" id="GO:0000287">
    <property type="term" value="F:magnesium ion binding"/>
    <property type="evidence" value="ECO:0007669"/>
    <property type="project" value="UniProtKB-UniRule"/>
</dbReference>
<dbReference type="GO" id="GO:0005524">
    <property type="term" value="F:ATP binding"/>
    <property type="evidence" value="ECO:0007669"/>
    <property type="project" value="UniProtKB-UniRule"/>
</dbReference>
<feature type="binding site" evidence="8">
    <location>
        <position position="459"/>
    </location>
    <ligand>
        <name>meso-2,6-diaminopimelate</name>
        <dbReference type="ChEBI" id="CHEBI:57791"/>
    </ligand>
</feature>
<keyword evidence="8" id="KW-0963">Cytoplasm</keyword>
<accession>A0A938XAY6</accession>
<dbReference type="Gene3D" id="3.40.1190.10">
    <property type="entry name" value="Mur-like, catalytic domain"/>
    <property type="match status" value="1"/>
</dbReference>
<dbReference type="HAMAP" id="MF_00208">
    <property type="entry name" value="MurE"/>
    <property type="match status" value="1"/>
</dbReference>
<dbReference type="SUPFAM" id="SSF53623">
    <property type="entry name" value="MurD-like peptide ligases, catalytic domain"/>
    <property type="match status" value="1"/>
</dbReference>
<dbReference type="GO" id="GO:0008360">
    <property type="term" value="P:regulation of cell shape"/>
    <property type="evidence" value="ECO:0007669"/>
    <property type="project" value="UniProtKB-KW"/>
</dbReference>
<evidence type="ECO:0000256" key="1">
    <source>
        <dbReference type="ARBA" id="ARBA00004752"/>
    </source>
</evidence>
<dbReference type="InterPro" id="IPR004101">
    <property type="entry name" value="Mur_ligase_C"/>
</dbReference>
<dbReference type="SUPFAM" id="SSF63418">
    <property type="entry name" value="MurE/MurF N-terminal domain"/>
    <property type="match status" value="1"/>
</dbReference>
<feature type="domain" description="Mur ligase N-terminal catalytic" evidence="10">
    <location>
        <begin position="26"/>
        <end position="92"/>
    </location>
</feature>
<organism evidence="13 14">
    <name type="scientific">Mordavella massiliensis</name>
    <dbReference type="NCBI Taxonomy" id="1871024"/>
    <lineage>
        <taxon>Bacteria</taxon>
        <taxon>Bacillati</taxon>
        <taxon>Bacillota</taxon>
        <taxon>Clostridia</taxon>
        <taxon>Eubacteriales</taxon>
        <taxon>Clostridiaceae</taxon>
        <taxon>Mordavella</taxon>
    </lineage>
</organism>
<dbReference type="InterPro" id="IPR036565">
    <property type="entry name" value="Mur-like_cat_sf"/>
</dbReference>
<evidence type="ECO:0000256" key="9">
    <source>
        <dbReference type="RuleBase" id="RU004135"/>
    </source>
</evidence>
<keyword evidence="8" id="KW-0460">Magnesium</keyword>